<dbReference type="GO" id="GO:0051315">
    <property type="term" value="P:attachment of mitotic spindle microtubules to kinetochore"/>
    <property type="evidence" value="ECO:0007669"/>
    <property type="project" value="TreeGrafter"/>
</dbReference>
<sequence>MSDDSSYSGGSSPFLEAPDVAVETRGDIHIPTVVASAEVPTTNRGDGLDNHNAEKAQVSPDNDFERQLMTLKYKYSTLQNEYDLEQLQTQRQINELDKKYRTAIEELEASIDESKQLHNENIQLRDTLDALKLEKNADDDEEQDEIILLKRELAAKSQELEELKLSEQSNEDEYQFQIGNLQAEKKAADDLADKLNRELIKQNNEVKRLSKVVNEKDDEILELQNVKIMNSHPNYNTEEFQELSTMNKLFKEQSEYCKELEEINLKQGEDIKKLRNIEDSSNFWKSEIEKLEGQVREAQSLKEKFETSQMEVIDLKEKLAEFSIFSEEMQQGDLAKLNPADLMNNLELLQQENLTLIDENTKMNLTVNNMKILNEELALERTQLLDLNKSYENNIINLKKLNYELEQQKILSFEECKMLNKQLEEYQKSSAENAENTGTLHTDLEQNNIIADYRNRTEELTGELQKLNDQLIQSQKEEEQGVKKRKLKEVNGMTYYSQRINELQLENSKLTRDLQKFQNLNGLLETKLMKLINLKEKKIRIVELRDNPLRKDQFVKKQQLDLLKKENADLLKASMGEERINTVPTSVYNSLKFDIQQQEQEILKANKKFMRLKEIFNKKSLEFIDVVNSILGFKLEFRQDGKVKIYSCYKPDKSLMVDLRKNTLDSTLQLENWDELLQYWITERGQIPCFLATLTLQLWESSQAM</sequence>
<feature type="coiled-coil region" evidence="9">
    <location>
        <begin position="588"/>
        <end position="615"/>
    </location>
</feature>
<evidence type="ECO:0000256" key="4">
    <source>
        <dbReference type="ARBA" id="ARBA00022618"/>
    </source>
</evidence>
<keyword evidence="6" id="KW-0539">Nucleus</keyword>
<dbReference type="Proteomes" id="UP001377567">
    <property type="component" value="Unassembled WGS sequence"/>
</dbReference>
<accession>A0AAV5RUW1</accession>
<keyword evidence="7" id="KW-0131">Cell cycle</keyword>
<keyword evidence="9" id="KW-0175">Coiled coil</keyword>
<name>A0AAV5RUW1_MAUHU</name>
<dbReference type="GO" id="GO:0005635">
    <property type="term" value="C:nuclear envelope"/>
    <property type="evidence" value="ECO:0007669"/>
    <property type="project" value="TreeGrafter"/>
</dbReference>
<comment type="subcellular location">
    <subcellularLocation>
        <location evidence="1">Nucleus</location>
    </subcellularLocation>
</comment>
<reference evidence="10 11" key="1">
    <citation type="journal article" date="2023" name="Elife">
        <title>Identification of key yeast species and microbe-microbe interactions impacting larval growth of Drosophila in the wild.</title>
        <authorList>
            <person name="Mure A."/>
            <person name="Sugiura Y."/>
            <person name="Maeda R."/>
            <person name="Honda K."/>
            <person name="Sakurai N."/>
            <person name="Takahashi Y."/>
            <person name="Watada M."/>
            <person name="Katoh T."/>
            <person name="Gotoh A."/>
            <person name="Gotoh Y."/>
            <person name="Taniguchi I."/>
            <person name="Nakamura K."/>
            <person name="Hayashi T."/>
            <person name="Katayama T."/>
            <person name="Uemura T."/>
            <person name="Hattori Y."/>
        </authorList>
    </citation>
    <scope>NUCLEOTIDE SEQUENCE [LARGE SCALE GENOMIC DNA]</scope>
    <source>
        <strain evidence="10 11">KH-74</strain>
    </source>
</reference>
<dbReference type="Gene3D" id="3.30.457.60">
    <property type="match status" value="1"/>
</dbReference>
<feature type="coiled-coil region" evidence="9">
    <location>
        <begin position="374"/>
        <end position="408"/>
    </location>
</feature>
<dbReference type="GO" id="GO:0000776">
    <property type="term" value="C:kinetochore"/>
    <property type="evidence" value="ECO:0007669"/>
    <property type="project" value="TreeGrafter"/>
</dbReference>
<keyword evidence="4" id="KW-0132">Cell division</keyword>
<organism evidence="10 11">
    <name type="scientific">Maudiozyma humilis</name>
    <name type="common">Sour dough yeast</name>
    <name type="synonym">Kazachstania humilis</name>
    <dbReference type="NCBI Taxonomy" id="51915"/>
    <lineage>
        <taxon>Eukaryota</taxon>
        <taxon>Fungi</taxon>
        <taxon>Dikarya</taxon>
        <taxon>Ascomycota</taxon>
        <taxon>Saccharomycotina</taxon>
        <taxon>Saccharomycetes</taxon>
        <taxon>Saccharomycetales</taxon>
        <taxon>Saccharomycetaceae</taxon>
        <taxon>Maudiozyma</taxon>
    </lineage>
</organism>
<comment type="similarity">
    <text evidence="2">Belongs to the MAD1 family.</text>
</comment>
<keyword evidence="5" id="KW-0498">Mitosis</keyword>
<evidence type="ECO:0000256" key="7">
    <source>
        <dbReference type="ARBA" id="ARBA00023306"/>
    </source>
</evidence>
<dbReference type="PANTHER" id="PTHR23168:SF0">
    <property type="entry name" value="MITOTIC SPINDLE ASSEMBLY CHECKPOINT PROTEIN MAD1"/>
    <property type="match status" value="1"/>
</dbReference>
<dbReference type="EMBL" id="BTGD01000003">
    <property type="protein sequence ID" value="GMM54508.1"/>
    <property type="molecule type" value="Genomic_DNA"/>
</dbReference>
<dbReference type="AlphaFoldDB" id="A0AAV5RUW1"/>
<keyword evidence="11" id="KW-1185">Reference proteome</keyword>
<feature type="coiled-coil region" evidence="9">
    <location>
        <begin position="274"/>
        <end position="318"/>
    </location>
</feature>
<dbReference type="GO" id="GO:0072686">
    <property type="term" value="C:mitotic spindle"/>
    <property type="evidence" value="ECO:0007669"/>
    <property type="project" value="TreeGrafter"/>
</dbReference>
<feature type="coiled-coil region" evidence="9">
    <location>
        <begin position="93"/>
        <end position="226"/>
    </location>
</feature>
<evidence type="ECO:0000313" key="11">
    <source>
        <dbReference type="Proteomes" id="UP001377567"/>
    </source>
</evidence>
<evidence type="ECO:0000256" key="2">
    <source>
        <dbReference type="ARBA" id="ARBA00008029"/>
    </source>
</evidence>
<comment type="caution">
    <text evidence="10">The sequence shown here is derived from an EMBL/GenBank/DDBJ whole genome shotgun (WGS) entry which is preliminary data.</text>
</comment>
<dbReference type="GO" id="GO:0007094">
    <property type="term" value="P:mitotic spindle assembly checkpoint signaling"/>
    <property type="evidence" value="ECO:0007669"/>
    <property type="project" value="InterPro"/>
</dbReference>
<evidence type="ECO:0000313" key="10">
    <source>
        <dbReference type="EMBL" id="GMM54508.1"/>
    </source>
</evidence>
<dbReference type="GO" id="GO:0051301">
    <property type="term" value="P:cell division"/>
    <property type="evidence" value="ECO:0007669"/>
    <property type="project" value="UniProtKB-KW"/>
</dbReference>
<evidence type="ECO:0000256" key="3">
    <source>
        <dbReference type="ARBA" id="ARBA00022019"/>
    </source>
</evidence>
<feature type="coiled-coil region" evidence="9">
    <location>
        <begin position="450"/>
        <end position="520"/>
    </location>
</feature>
<evidence type="ECO:0000256" key="5">
    <source>
        <dbReference type="ARBA" id="ARBA00022776"/>
    </source>
</evidence>
<gene>
    <name evidence="10" type="ORF">DAKH74_011240</name>
</gene>
<dbReference type="PANTHER" id="PTHR23168">
    <property type="entry name" value="MITOTIC SPINDLE ASSEMBLY CHECKPOINT PROTEIN MAD1 MITOTIC ARREST DEFICIENT-LIKE PROTEIN 1"/>
    <property type="match status" value="1"/>
</dbReference>
<evidence type="ECO:0000256" key="8">
    <source>
        <dbReference type="ARBA" id="ARBA00032890"/>
    </source>
</evidence>
<evidence type="ECO:0000256" key="1">
    <source>
        <dbReference type="ARBA" id="ARBA00004123"/>
    </source>
</evidence>
<protein>
    <recommendedName>
        <fullName evidence="3">Spindle assembly checkpoint component MAD1</fullName>
    </recommendedName>
    <alternativeName>
        <fullName evidence="8">Mitotic arrest deficient protein 1</fullName>
    </alternativeName>
</protein>
<evidence type="ECO:0000256" key="9">
    <source>
        <dbReference type="SAM" id="Coils"/>
    </source>
</evidence>
<dbReference type="Pfam" id="PF05557">
    <property type="entry name" value="MAD"/>
    <property type="match status" value="1"/>
</dbReference>
<evidence type="ECO:0000256" key="6">
    <source>
        <dbReference type="ARBA" id="ARBA00023242"/>
    </source>
</evidence>
<dbReference type="InterPro" id="IPR008672">
    <property type="entry name" value="Mad1"/>
</dbReference>
<proteinExistence type="inferred from homology"/>